<dbReference type="EMBL" id="CP006664">
    <property type="protein sequence ID" value="AIJ07548.1"/>
    <property type="molecule type" value="Genomic_DNA"/>
</dbReference>
<keyword evidence="1" id="KW-0472">Membrane</keyword>
<organism evidence="2 3">
    <name type="scientific">Edwardsiella anguillarum ET080813</name>
    <dbReference type="NCBI Taxonomy" id="667120"/>
    <lineage>
        <taxon>Bacteria</taxon>
        <taxon>Pseudomonadati</taxon>
        <taxon>Pseudomonadota</taxon>
        <taxon>Gammaproteobacteria</taxon>
        <taxon>Enterobacterales</taxon>
        <taxon>Hafniaceae</taxon>
        <taxon>Edwardsiella</taxon>
    </lineage>
</organism>
<dbReference type="AlphaFoldDB" id="A0A076LLI1"/>
<accession>A0A076LLI1</accession>
<dbReference type="Proteomes" id="UP000028681">
    <property type="component" value="Chromosome"/>
</dbReference>
<feature type="transmembrane region" description="Helical" evidence="1">
    <location>
        <begin position="16"/>
        <end position="38"/>
    </location>
</feature>
<gene>
    <name evidence="2" type="ORF">ETEE_1085</name>
</gene>
<name>A0A076LLI1_9GAMM</name>
<protein>
    <submittedName>
        <fullName evidence="2">Uncharacterized protein</fullName>
    </submittedName>
</protein>
<dbReference type="HOGENOM" id="CLU_3250738_0_0_6"/>
<evidence type="ECO:0000313" key="3">
    <source>
        <dbReference type="Proteomes" id="UP000028681"/>
    </source>
</evidence>
<evidence type="ECO:0000256" key="1">
    <source>
        <dbReference type="SAM" id="Phobius"/>
    </source>
</evidence>
<keyword evidence="1" id="KW-0812">Transmembrane</keyword>
<dbReference type="KEGG" id="ete:ETEE_1085"/>
<sequence length="42" mass="5062">MCERPNGNIEIIFLRYFYYFSIGLLNIISIYSINLIYFSSLF</sequence>
<proteinExistence type="predicted"/>
<reference evidence="2 3" key="1">
    <citation type="journal article" date="2012" name="PLoS ONE">
        <title>Edwardsiella comparative phylogenomics reveal the new intra/inter-species taxonomic relationships, virulence evolution and niche adaptation mechanisms.</title>
        <authorList>
            <person name="Yang M."/>
            <person name="Lv Y."/>
            <person name="Xiao J."/>
            <person name="Wu H."/>
            <person name="Zheng H."/>
            <person name="Liu Q."/>
            <person name="Zhang Y."/>
            <person name="Wang Q."/>
        </authorList>
    </citation>
    <scope>NUCLEOTIDE SEQUENCE [LARGE SCALE GENOMIC DNA]</scope>
    <source>
        <strain evidence="3">080813</strain>
    </source>
</reference>
<evidence type="ECO:0000313" key="2">
    <source>
        <dbReference type="EMBL" id="AIJ07548.1"/>
    </source>
</evidence>
<keyword evidence="1" id="KW-1133">Transmembrane helix</keyword>